<dbReference type="PANTHER" id="PTHR11136:SF0">
    <property type="entry name" value="DIHYDROFOLATE SYNTHETASE-RELATED"/>
    <property type="match status" value="1"/>
</dbReference>
<dbReference type="EC" id="6.3.2.17" evidence="7"/>
<dbReference type="OrthoDB" id="9809356at2"/>
<dbReference type="Proteomes" id="UP000248882">
    <property type="component" value="Unassembled WGS sequence"/>
</dbReference>
<keyword evidence="25" id="KW-1185">Reference proteome</keyword>
<dbReference type="GO" id="GO:0005737">
    <property type="term" value="C:cytoplasm"/>
    <property type="evidence" value="ECO:0007669"/>
    <property type="project" value="TreeGrafter"/>
</dbReference>
<comment type="catalytic activity">
    <reaction evidence="18">
        <text>(6S)-5,6,7,8-tetrahydrofolyl-(gamma-L-Glu)(n) + L-glutamate + ATP = (6S)-5,6,7,8-tetrahydrofolyl-(gamma-L-Glu)(n+1) + ADP + phosphate + H(+)</text>
        <dbReference type="Rhea" id="RHEA:10580"/>
        <dbReference type="Rhea" id="RHEA-COMP:14738"/>
        <dbReference type="Rhea" id="RHEA-COMP:14740"/>
        <dbReference type="ChEBI" id="CHEBI:15378"/>
        <dbReference type="ChEBI" id="CHEBI:29985"/>
        <dbReference type="ChEBI" id="CHEBI:30616"/>
        <dbReference type="ChEBI" id="CHEBI:43474"/>
        <dbReference type="ChEBI" id="CHEBI:141005"/>
        <dbReference type="ChEBI" id="CHEBI:456216"/>
        <dbReference type="EC" id="6.3.2.17"/>
    </reaction>
</comment>
<evidence type="ECO:0000256" key="15">
    <source>
        <dbReference type="ARBA" id="ARBA00030048"/>
    </source>
</evidence>
<dbReference type="GO" id="GO:0046872">
    <property type="term" value="F:metal ion binding"/>
    <property type="evidence" value="ECO:0007669"/>
    <property type="project" value="UniProtKB-KW"/>
</dbReference>
<evidence type="ECO:0000256" key="4">
    <source>
        <dbReference type="ARBA" id="ARBA00005150"/>
    </source>
</evidence>
<comment type="pathway">
    <text evidence="4">Cofactor biosynthesis; tetrahydrofolylpolyglutamate biosynthesis.</text>
</comment>
<gene>
    <name evidence="24" type="ORF">LV85_03100</name>
</gene>
<dbReference type="NCBIfam" id="TIGR01499">
    <property type="entry name" value="folC"/>
    <property type="match status" value="1"/>
</dbReference>
<dbReference type="RefSeq" id="WP_111321009.1">
    <property type="nucleotide sequence ID" value="NZ_QKZT01000014.1"/>
</dbReference>
<evidence type="ECO:0000256" key="6">
    <source>
        <dbReference type="ARBA" id="ARBA00013023"/>
    </source>
</evidence>
<dbReference type="PANTHER" id="PTHR11136">
    <property type="entry name" value="FOLYLPOLYGLUTAMATE SYNTHASE-RELATED"/>
    <property type="match status" value="1"/>
</dbReference>
<evidence type="ECO:0000256" key="16">
    <source>
        <dbReference type="ARBA" id="ARBA00030592"/>
    </source>
</evidence>
<dbReference type="AlphaFoldDB" id="A0A2W7R163"/>
<comment type="pathway">
    <text evidence="3">Cofactor biosynthesis; tetrahydrofolate biosynthesis; 7,8-dihydrofolate from 2-amino-4-hydroxy-6-hydroxymethyl-7,8-dihydropteridine diphosphate and 4-aminobenzoate: step 2/2.</text>
</comment>
<name>A0A2W7R163_9BACT</name>
<dbReference type="GO" id="GO:0004326">
    <property type="term" value="F:tetrahydrofolylpolyglutamate synthase activity"/>
    <property type="evidence" value="ECO:0007669"/>
    <property type="project" value="UniProtKB-EC"/>
</dbReference>
<evidence type="ECO:0000256" key="8">
    <source>
        <dbReference type="ARBA" id="ARBA00019357"/>
    </source>
</evidence>
<dbReference type="PROSITE" id="PS01012">
    <property type="entry name" value="FOLYLPOLYGLU_SYNT_2"/>
    <property type="match status" value="1"/>
</dbReference>
<dbReference type="InterPro" id="IPR036565">
    <property type="entry name" value="Mur-like_cat_sf"/>
</dbReference>
<dbReference type="InterPro" id="IPR036615">
    <property type="entry name" value="Mur_ligase_C_dom_sf"/>
</dbReference>
<accession>A0A2W7R163</accession>
<dbReference type="EC" id="6.3.2.12" evidence="6"/>
<comment type="catalytic activity">
    <reaction evidence="19">
        <text>10-formyltetrahydrofolyl-(gamma-L-Glu)(n) + L-glutamate + ATP = 10-formyltetrahydrofolyl-(gamma-L-Glu)(n+1) + ADP + phosphate + H(+)</text>
        <dbReference type="Rhea" id="RHEA:51904"/>
        <dbReference type="Rhea" id="RHEA-COMP:13088"/>
        <dbReference type="Rhea" id="RHEA-COMP:14300"/>
        <dbReference type="ChEBI" id="CHEBI:15378"/>
        <dbReference type="ChEBI" id="CHEBI:29985"/>
        <dbReference type="ChEBI" id="CHEBI:30616"/>
        <dbReference type="ChEBI" id="CHEBI:43474"/>
        <dbReference type="ChEBI" id="CHEBI:134413"/>
        <dbReference type="ChEBI" id="CHEBI:456216"/>
        <dbReference type="EC" id="6.3.2.17"/>
    </reaction>
</comment>
<evidence type="ECO:0000256" key="21">
    <source>
        <dbReference type="ARBA" id="ARBA00049161"/>
    </source>
</evidence>
<sequence>MNYQETLDYLFNSLPMFQRVGASAFRKDLRSTILLCDHLGNPEHKFKSIHVAGTNGKGSSSHSLAAIFQSAGYKTGLYTSPHLKSFTERIRINGQEISPELVVQFVSEHKNFLDELKPSFFEMTVGMAFWHFAQSEVDIAIIEVGMGGNFDSTNIIRPELSLITNIGFDHVQFLGDTLPLIAGEKAGIIKANVPVVISETHEETKDIFIKKAKEMNASITFADQNWKAEKVSEEDGKARYQIATREAVFRSGRTQTEAAEESVETQAETAVVVNSKEFEWSVKTQTTEGEGKTFDLTFGLNGNYQKYNLPGILESITQMRKLGWDLPNEAVLKGLQNVTELTGLKGRWQTLSSNPTVICDTGHNEAGFREILAQLETYSFAKLWLVLGMVQDKDISKVLSMLPSSATYVFCEANLPRALPAAQMAEKAASVGLKGEIIQDINEALAFARKNAAEDDLIFVGGSTFVVAEIEEL</sequence>
<dbReference type="Pfam" id="PF08245">
    <property type="entry name" value="Mur_ligase_M"/>
    <property type="match status" value="1"/>
</dbReference>
<feature type="domain" description="Mur ligase C-terminal" evidence="22">
    <location>
        <begin position="346"/>
        <end position="463"/>
    </location>
</feature>
<comment type="caution">
    <text evidence="24">The sequence shown here is derived from an EMBL/GenBank/DDBJ whole genome shotgun (WGS) entry which is preliminary data.</text>
</comment>
<dbReference type="GO" id="GO:0005524">
    <property type="term" value="F:ATP binding"/>
    <property type="evidence" value="ECO:0007669"/>
    <property type="project" value="UniProtKB-KW"/>
</dbReference>
<dbReference type="GO" id="GO:0008841">
    <property type="term" value="F:dihydrofolate synthase activity"/>
    <property type="evidence" value="ECO:0007669"/>
    <property type="project" value="UniProtKB-EC"/>
</dbReference>
<keyword evidence="9" id="KW-0436">Ligase</keyword>
<evidence type="ECO:0000256" key="5">
    <source>
        <dbReference type="ARBA" id="ARBA00008276"/>
    </source>
</evidence>
<keyword evidence="12" id="KW-0067">ATP-binding</keyword>
<comment type="function">
    <text evidence="2">Functions in two distinct reactions of the de novo folate biosynthetic pathway. Catalyzes the addition of a glutamate residue to dihydropteroate (7,8-dihydropteroate or H2Pte) to form dihydrofolate (7,8-dihydrofolate monoglutamate or H2Pte-Glu). Also catalyzes successive additions of L-glutamate to tetrahydrofolate or 10-formyltetrahydrofolate or 5,10-methylenetetrahydrofolate, leading to folylpolyglutamate derivatives.</text>
</comment>
<evidence type="ECO:0000256" key="2">
    <source>
        <dbReference type="ARBA" id="ARBA00002714"/>
    </source>
</evidence>
<comment type="catalytic activity">
    <reaction evidence="21">
        <text>7,8-dihydropteroate + L-glutamate + ATP = 7,8-dihydrofolate + ADP + phosphate + H(+)</text>
        <dbReference type="Rhea" id="RHEA:23584"/>
        <dbReference type="ChEBI" id="CHEBI:15378"/>
        <dbReference type="ChEBI" id="CHEBI:17839"/>
        <dbReference type="ChEBI" id="CHEBI:29985"/>
        <dbReference type="ChEBI" id="CHEBI:30616"/>
        <dbReference type="ChEBI" id="CHEBI:43474"/>
        <dbReference type="ChEBI" id="CHEBI:57451"/>
        <dbReference type="ChEBI" id="CHEBI:456216"/>
        <dbReference type="EC" id="6.3.2.12"/>
    </reaction>
</comment>
<evidence type="ECO:0000256" key="20">
    <source>
        <dbReference type="ARBA" id="ARBA00049035"/>
    </source>
</evidence>
<evidence type="ECO:0000256" key="9">
    <source>
        <dbReference type="ARBA" id="ARBA00022598"/>
    </source>
</evidence>
<evidence type="ECO:0000256" key="19">
    <source>
        <dbReference type="ARBA" id="ARBA00047808"/>
    </source>
</evidence>
<dbReference type="SUPFAM" id="SSF53623">
    <property type="entry name" value="MurD-like peptide ligases, catalytic domain"/>
    <property type="match status" value="1"/>
</dbReference>
<keyword evidence="11" id="KW-0547">Nucleotide-binding</keyword>
<dbReference type="InterPro" id="IPR018109">
    <property type="entry name" value="Folylpolyglutamate_synth_CS"/>
</dbReference>
<evidence type="ECO:0000256" key="18">
    <source>
        <dbReference type="ARBA" id="ARBA00047493"/>
    </source>
</evidence>
<keyword evidence="10" id="KW-0479">Metal-binding</keyword>
<evidence type="ECO:0000256" key="1">
    <source>
        <dbReference type="ARBA" id="ARBA00001946"/>
    </source>
</evidence>
<dbReference type="InterPro" id="IPR001645">
    <property type="entry name" value="Folylpolyglutamate_synth"/>
</dbReference>
<evidence type="ECO:0000256" key="3">
    <source>
        <dbReference type="ARBA" id="ARBA00004799"/>
    </source>
</evidence>
<protein>
    <recommendedName>
        <fullName evidence="8">Dihydrofolate synthase/folylpolyglutamate synthase</fullName>
        <ecNumber evidence="6">6.3.2.12</ecNumber>
        <ecNumber evidence="7">6.3.2.17</ecNumber>
    </recommendedName>
    <alternativeName>
        <fullName evidence="17">Folylpoly-gamma-glutamate synthetase-dihydrofolate synthetase</fullName>
    </alternativeName>
    <alternativeName>
        <fullName evidence="15">Folylpolyglutamate synthetase</fullName>
    </alternativeName>
    <alternativeName>
        <fullName evidence="16">Tetrahydrofolylpolyglutamate synthase</fullName>
    </alternativeName>
</protein>
<evidence type="ECO:0000313" key="24">
    <source>
        <dbReference type="EMBL" id="PZX49657.1"/>
    </source>
</evidence>
<dbReference type="InterPro" id="IPR004101">
    <property type="entry name" value="Mur_ligase_C"/>
</dbReference>
<evidence type="ECO:0000259" key="23">
    <source>
        <dbReference type="Pfam" id="PF08245"/>
    </source>
</evidence>
<proteinExistence type="inferred from homology"/>
<comment type="similarity">
    <text evidence="5">Belongs to the folylpolyglutamate synthase family.</text>
</comment>
<keyword evidence="14" id="KW-0289">Folate biosynthesis</keyword>
<dbReference type="SUPFAM" id="SSF53244">
    <property type="entry name" value="MurD-like peptide ligases, peptide-binding domain"/>
    <property type="match status" value="1"/>
</dbReference>
<evidence type="ECO:0000256" key="17">
    <source>
        <dbReference type="ARBA" id="ARBA00032510"/>
    </source>
</evidence>
<dbReference type="Pfam" id="PF02875">
    <property type="entry name" value="Mur_ligase_C"/>
    <property type="match status" value="1"/>
</dbReference>
<keyword evidence="13" id="KW-0460">Magnesium</keyword>
<dbReference type="InterPro" id="IPR013221">
    <property type="entry name" value="Mur_ligase_cen"/>
</dbReference>
<organism evidence="24 25">
    <name type="scientific">Algoriphagus chordae</name>
    <dbReference type="NCBI Taxonomy" id="237019"/>
    <lineage>
        <taxon>Bacteria</taxon>
        <taxon>Pseudomonadati</taxon>
        <taxon>Bacteroidota</taxon>
        <taxon>Cytophagia</taxon>
        <taxon>Cytophagales</taxon>
        <taxon>Cyclobacteriaceae</taxon>
        <taxon>Algoriphagus</taxon>
    </lineage>
</organism>
<comment type="cofactor">
    <cofactor evidence="1">
        <name>Mg(2+)</name>
        <dbReference type="ChEBI" id="CHEBI:18420"/>
    </cofactor>
</comment>
<evidence type="ECO:0000256" key="10">
    <source>
        <dbReference type="ARBA" id="ARBA00022723"/>
    </source>
</evidence>
<dbReference type="Gene3D" id="3.40.1190.10">
    <property type="entry name" value="Mur-like, catalytic domain"/>
    <property type="match status" value="1"/>
</dbReference>
<evidence type="ECO:0000256" key="14">
    <source>
        <dbReference type="ARBA" id="ARBA00022909"/>
    </source>
</evidence>
<evidence type="ECO:0000256" key="11">
    <source>
        <dbReference type="ARBA" id="ARBA00022741"/>
    </source>
</evidence>
<reference evidence="24 25" key="1">
    <citation type="submission" date="2018-06" db="EMBL/GenBank/DDBJ databases">
        <title>Genomic Encyclopedia of Archaeal and Bacterial Type Strains, Phase II (KMG-II): from individual species to whole genera.</title>
        <authorList>
            <person name="Goeker M."/>
        </authorList>
    </citation>
    <scope>NUCLEOTIDE SEQUENCE [LARGE SCALE GENOMIC DNA]</scope>
    <source>
        <strain evidence="24 25">DSM 19830</strain>
    </source>
</reference>
<comment type="catalytic activity">
    <reaction evidence="20">
        <text>(6R)-5,10-methylenetetrahydrofolyl-(gamma-L-Glu)(n) + L-glutamate + ATP = (6R)-5,10-methylenetetrahydrofolyl-(gamma-L-Glu)(n+1) + ADP + phosphate + H(+)</text>
        <dbReference type="Rhea" id="RHEA:51912"/>
        <dbReference type="Rhea" id="RHEA-COMP:13257"/>
        <dbReference type="Rhea" id="RHEA-COMP:13258"/>
        <dbReference type="ChEBI" id="CHEBI:15378"/>
        <dbReference type="ChEBI" id="CHEBI:29985"/>
        <dbReference type="ChEBI" id="CHEBI:30616"/>
        <dbReference type="ChEBI" id="CHEBI:43474"/>
        <dbReference type="ChEBI" id="CHEBI:136572"/>
        <dbReference type="ChEBI" id="CHEBI:456216"/>
        <dbReference type="EC" id="6.3.2.17"/>
    </reaction>
</comment>
<evidence type="ECO:0000313" key="25">
    <source>
        <dbReference type="Proteomes" id="UP000248882"/>
    </source>
</evidence>
<evidence type="ECO:0000259" key="22">
    <source>
        <dbReference type="Pfam" id="PF02875"/>
    </source>
</evidence>
<dbReference type="EMBL" id="QKZT01000014">
    <property type="protein sequence ID" value="PZX49657.1"/>
    <property type="molecule type" value="Genomic_DNA"/>
</dbReference>
<evidence type="ECO:0000256" key="7">
    <source>
        <dbReference type="ARBA" id="ARBA00013025"/>
    </source>
</evidence>
<feature type="domain" description="Mur ligase central" evidence="23">
    <location>
        <begin position="51"/>
        <end position="239"/>
    </location>
</feature>
<dbReference type="GO" id="GO:0046656">
    <property type="term" value="P:folic acid biosynthetic process"/>
    <property type="evidence" value="ECO:0007669"/>
    <property type="project" value="UniProtKB-KW"/>
</dbReference>
<evidence type="ECO:0000256" key="12">
    <source>
        <dbReference type="ARBA" id="ARBA00022840"/>
    </source>
</evidence>
<evidence type="ECO:0000256" key="13">
    <source>
        <dbReference type="ARBA" id="ARBA00022842"/>
    </source>
</evidence>
<dbReference type="Gene3D" id="3.90.190.20">
    <property type="entry name" value="Mur ligase, C-terminal domain"/>
    <property type="match status" value="1"/>
</dbReference>
<dbReference type="PIRSF" id="PIRSF001563">
    <property type="entry name" value="Folylpolyglu_synth"/>
    <property type="match status" value="1"/>
</dbReference>
<dbReference type="FunFam" id="3.40.1190.10:FF:000011">
    <property type="entry name" value="Folylpolyglutamate synthase/dihydrofolate synthase"/>
    <property type="match status" value="1"/>
</dbReference>